<protein>
    <submittedName>
        <fullName evidence="2">Uncharacterized protein</fullName>
    </submittedName>
</protein>
<feature type="region of interest" description="Disordered" evidence="1">
    <location>
        <begin position="1"/>
        <end position="27"/>
    </location>
</feature>
<evidence type="ECO:0000313" key="3">
    <source>
        <dbReference type="Proteomes" id="UP000215027"/>
    </source>
</evidence>
<dbReference type="KEGG" id="pbf:CFX0092_B0379"/>
<sequence>MATDRDGEDGLGRGNGESLSAQRGKWLRRGTEETDLNGLIVIRPLQTGETAAARDQTYLITSINPCLSDKSVSIRS</sequence>
<dbReference type="AlphaFoldDB" id="A0A170PJS5"/>
<evidence type="ECO:0000256" key="1">
    <source>
        <dbReference type="SAM" id="MobiDB-lite"/>
    </source>
</evidence>
<keyword evidence="3" id="KW-1185">Reference proteome</keyword>
<name>A0A170PJS5_9CHLR</name>
<gene>
    <name evidence="2" type="ORF">CFX0092_B0379</name>
</gene>
<reference evidence="2" key="1">
    <citation type="submission" date="2016-01" db="EMBL/GenBank/DDBJ databases">
        <authorList>
            <person name="Mcilroy J.S."/>
            <person name="Karst M S."/>
            <person name="Albertsen M."/>
        </authorList>
    </citation>
    <scope>NUCLEOTIDE SEQUENCE</scope>
    <source>
        <strain evidence="2">Cfx-K</strain>
    </source>
</reference>
<organism evidence="2 3">
    <name type="scientific">Candidatus Promineifilum breve</name>
    <dbReference type="NCBI Taxonomy" id="1806508"/>
    <lineage>
        <taxon>Bacteria</taxon>
        <taxon>Bacillati</taxon>
        <taxon>Chloroflexota</taxon>
        <taxon>Ardenticatenia</taxon>
        <taxon>Candidatus Promineifilales</taxon>
        <taxon>Candidatus Promineifilaceae</taxon>
        <taxon>Candidatus Promineifilum</taxon>
    </lineage>
</organism>
<proteinExistence type="predicted"/>
<feature type="compositionally biased region" description="Basic and acidic residues" evidence="1">
    <location>
        <begin position="1"/>
        <end position="11"/>
    </location>
</feature>
<accession>A0A170PJS5</accession>
<dbReference type="EMBL" id="LN890656">
    <property type="protein sequence ID" value="CUS05913.1"/>
    <property type="molecule type" value="Genomic_DNA"/>
</dbReference>
<dbReference type="Proteomes" id="UP000215027">
    <property type="component" value="Chromosome II"/>
</dbReference>
<evidence type="ECO:0000313" key="2">
    <source>
        <dbReference type="EMBL" id="CUS05913.1"/>
    </source>
</evidence>